<name>A0A2Z2NGV9_9GAMM</name>
<organism evidence="9 10">
    <name type="scientific">Granulosicoccus antarcticus IMCC3135</name>
    <dbReference type="NCBI Taxonomy" id="1192854"/>
    <lineage>
        <taxon>Bacteria</taxon>
        <taxon>Pseudomonadati</taxon>
        <taxon>Pseudomonadota</taxon>
        <taxon>Gammaproteobacteria</taxon>
        <taxon>Chromatiales</taxon>
        <taxon>Granulosicoccaceae</taxon>
        <taxon>Granulosicoccus</taxon>
    </lineage>
</organism>
<feature type="transmembrane region" description="Helical" evidence="7">
    <location>
        <begin position="6"/>
        <end position="35"/>
    </location>
</feature>
<feature type="transmembrane region" description="Helical" evidence="7">
    <location>
        <begin position="358"/>
        <end position="380"/>
    </location>
</feature>
<proteinExistence type="inferred from homology"/>
<comment type="subcellular location">
    <subcellularLocation>
        <location evidence="1 7">Cell inner membrane</location>
        <topology evidence="1 7">Multi-pass membrane protein</topology>
    </subcellularLocation>
</comment>
<keyword evidence="4 7" id="KW-0812">Transmembrane</keyword>
<dbReference type="PIRSF" id="PIRSF006066">
    <property type="entry name" value="HI0050"/>
    <property type="match status" value="1"/>
</dbReference>
<protein>
    <recommendedName>
        <fullName evidence="7">TRAP transporter large permease protein</fullName>
    </recommendedName>
</protein>
<evidence type="ECO:0000256" key="4">
    <source>
        <dbReference type="ARBA" id="ARBA00022692"/>
    </source>
</evidence>
<comment type="subunit">
    <text evidence="7">The complex comprises the extracytoplasmic solute receptor protein and the two transmembrane proteins.</text>
</comment>
<evidence type="ECO:0000256" key="2">
    <source>
        <dbReference type="ARBA" id="ARBA00022475"/>
    </source>
</evidence>
<gene>
    <name evidence="9" type="primary">dctM_2</name>
    <name evidence="9" type="ORF">IMCC3135_00885</name>
</gene>
<evidence type="ECO:0000256" key="6">
    <source>
        <dbReference type="ARBA" id="ARBA00023136"/>
    </source>
</evidence>
<dbReference type="OrthoDB" id="9796052at2"/>
<evidence type="ECO:0000256" key="5">
    <source>
        <dbReference type="ARBA" id="ARBA00022989"/>
    </source>
</evidence>
<keyword evidence="5 7" id="KW-1133">Transmembrane helix</keyword>
<keyword evidence="2" id="KW-1003">Cell membrane</keyword>
<feature type="transmembrane region" description="Helical" evidence="7">
    <location>
        <begin position="280"/>
        <end position="298"/>
    </location>
</feature>
<dbReference type="Proteomes" id="UP000250079">
    <property type="component" value="Chromosome"/>
</dbReference>
<feature type="transmembrane region" description="Helical" evidence="7">
    <location>
        <begin position="142"/>
        <end position="165"/>
    </location>
</feature>
<dbReference type="KEGG" id="gai:IMCC3135_00885"/>
<keyword evidence="10" id="KW-1185">Reference proteome</keyword>
<feature type="transmembrane region" description="Helical" evidence="7">
    <location>
        <begin position="318"/>
        <end position="346"/>
    </location>
</feature>
<feature type="transmembrane region" description="Helical" evidence="7">
    <location>
        <begin position="400"/>
        <end position="426"/>
    </location>
</feature>
<dbReference type="NCBIfam" id="TIGR00786">
    <property type="entry name" value="dctM"/>
    <property type="match status" value="1"/>
</dbReference>
<dbReference type="AlphaFoldDB" id="A0A2Z2NGV9"/>
<feature type="domain" description="TRAP C4-dicarboxylate transport system permease DctM subunit" evidence="8">
    <location>
        <begin position="9"/>
        <end position="421"/>
    </location>
</feature>
<evidence type="ECO:0000256" key="7">
    <source>
        <dbReference type="RuleBase" id="RU369079"/>
    </source>
</evidence>
<dbReference type="InterPro" id="IPR010656">
    <property type="entry name" value="DctM"/>
</dbReference>
<accession>A0A2Z2NGV9</accession>
<evidence type="ECO:0000259" key="8">
    <source>
        <dbReference type="Pfam" id="PF06808"/>
    </source>
</evidence>
<dbReference type="Pfam" id="PF06808">
    <property type="entry name" value="DctM"/>
    <property type="match status" value="1"/>
</dbReference>
<evidence type="ECO:0000313" key="10">
    <source>
        <dbReference type="Proteomes" id="UP000250079"/>
    </source>
</evidence>
<dbReference type="GO" id="GO:0022857">
    <property type="term" value="F:transmembrane transporter activity"/>
    <property type="evidence" value="ECO:0007669"/>
    <property type="project" value="UniProtKB-UniRule"/>
</dbReference>
<dbReference type="RefSeq" id="WP_088915856.1">
    <property type="nucleotide sequence ID" value="NZ_CP018632.1"/>
</dbReference>
<dbReference type="GO" id="GO:0005886">
    <property type="term" value="C:plasma membrane"/>
    <property type="evidence" value="ECO:0007669"/>
    <property type="project" value="UniProtKB-SubCell"/>
</dbReference>
<dbReference type="EMBL" id="CP018632">
    <property type="protein sequence ID" value="ASJ70303.1"/>
    <property type="molecule type" value="Genomic_DNA"/>
</dbReference>
<dbReference type="InterPro" id="IPR004681">
    <property type="entry name" value="TRAP_DctM"/>
</dbReference>
<dbReference type="PANTHER" id="PTHR33362:SF5">
    <property type="entry name" value="C4-DICARBOXYLATE TRAP TRANSPORTER LARGE PERMEASE PROTEIN DCTM"/>
    <property type="match status" value="1"/>
</dbReference>
<keyword evidence="6 7" id="KW-0472">Membrane</keyword>
<evidence type="ECO:0000256" key="3">
    <source>
        <dbReference type="ARBA" id="ARBA00022519"/>
    </source>
</evidence>
<keyword evidence="7" id="KW-0813">Transport</keyword>
<feature type="transmembrane region" description="Helical" evidence="7">
    <location>
        <begin position="245"/>
        <end position="268"/>
    </location>
</feature>
<evidence type="ECO:0000313" key="9">
    <source>
        <dbReference type="EMBL" id="ASJ70303.1"/>
    </source>
</evidence>
<keyword evidence="3 7" id="KW-0997">Cell inner membrane</keyword>
<dbReference type="PANTHER" id="PTHR33362">
    <property type="entry name" value="SIALIC ACID TRAP TRANSPORTER PERMEASE PROTEIN SIAT-RELATED"/>
    <property type="match status" value="1"/>
</dbReference>
<evidence type="ECO:0000256" key="1">
    <source>
        <dbReference type="ARBA" id="ARBA00004429"/>
    </source>
</evidence>
<comment type="function">
    <text evidence="7">Part of the tripartite ATP-independent periplasmic (TRAP) transport system.</text>
</comment>
<sequence length="428" mass="45130">MEIFIILAVVMLLTMMVGVPIAYCLGLVGLIGLALDIGFNSTMSLAGSTVFETGFSYEFSVVPLFIAMGNFVARAHLSDKLFKAAGAFIGHYRGGLGMAAALSCGAFSAVSGSSLATAATMSRASMPSMRKAGYHDSLSTGVIAAGGTLGILIPPSIVLIIYAIMTEQDISDMFVAGIVPGLLGVIGYMATVKVVTTLNPDAGPASEKQSWSERWQSLIGVVDILILFVVVLGGIYFGLLASTEAAGIGAVMAMVLVALRGRLTWALLLDVMTETGKTTAMLFTIYMGALFFTEFVNFSGLTDELADLVMALELSPVMLVMLILFICLMLGMVLEAMSIILLLVPIVTPILVSMDINLIWFGILLVVATEISLITPPVGMNVFVLKSVNDDVPLTTIFRGVLPFIVADFIRLGLLIAVPALSIGLLTT</sequence>
<feature type="transmembrane region" description="Helical" evidence="7">
    <location>
        <begin position="97"/>
        <end position="121"/>
    </location>
</feature>
<feature type="transmembrane region" description="Helical" evidence="7">
    <location>
        <begin position="55"/>
        <end position="77"/>
    </location>
</feature>
<feature type="transmembrane region" description="Helical" evidence="7">
    <location>
        <begin position="217"/>
        <end position="239"/>
    </location>
</feature>
<comment type="similarity">
    <text evidence="7">Belongs to the TRAP transporter large permease family.</text>
</comment>
<feature type="transmembrane region" description="Helical" evidence="7">
    <location>
        <begin position="177"/>
        <end position="196"/>
    </location>
</feature>
<reference evidence="9 10" key="1">
    <citation type="submission" date="2016-12" db="EMBL/GenBank/DDBJ databases">
        <authorList>
            <person name="Song W.-J."/>
            <person name="Kurnit D.M."/>
        </authorList>
    </citation>
    <scope>NUCLEOTIDE SEQUENCE [LARGE SCALE GENOMIC DNA]</scope>
    <source>
        <strain evidence="9 10">IMCC3135</strain>
    </source>
</reference>